<dbReference type="Pfam" id="PF25183">
    <property type="entry name" value="OMP_b-brl_4"/>
    <property type="match status" value="2"/>
</dbReference>
<dbReference type="RefSeq" id="WP_014267961.1">
    <property type="nucleotide sequence ID" value="NC_016631.1"/>
</dbReference>
<feature type="signal peptide" evidence="5">
    <location>
        <begin position="1"/>
        <end position="20"/>
    </location>
</feature>
<dbReference type="SUPFAM" id="SSF56935">
    <property type="entry name" value="Porins"/>
    <property type="match status" value="1"/>
</dbReference>
<feature type="region of interest" description="Disordered" evidence="4">
    <location>
        <begin position="724"/>
        <end position="748"/>
    </location>
</feature>
<dbReference type="InterPro" id="IPR036942">
    <property type="entry name" value="Beta-barrel_TonB_sf"/>
</dbReference>
<feature type="compositionally biased region" description="Polar residues" evidence="4">
    <location>
        <begin position="119"/>
        <end position="130"/>
    </location>
</feature>
<evidence type="ECO:0000256" key="1">
    <source>
        <dbReference type="ARBA" id="ARBA00004442"/>
    </source>
</evidence>
<dbReference type="Gene3D" id="2.60.40.1120">
    <property type="entry name" value="Carboxypeptidase-like, regulatory domain"/>
    <property type="match status" value="1"/>
</dbReference>
<evidence type="ECO:0000256" key="3">
    <source>
        <dbReference type="ARBA" id="ARBA00023237"/>
    </source>
</evidence>
<feature type="region of interest" description="Disordered" evidence="4">
    <location>
        <begin position="154"/>
        <end position="179"/>
    </location>
</feature>
<accession>G8NYN1</accession>
<keyword evidence="5" id="KW-0732">Signal</keyword>
<dbReference type="HOGENOM" id="CLU_006298_0_0_0"/>
<feature type="compositionally biased region" description="Polar residues" evidence="4">
    <location>
        <begin position="734"/>
        <end position="744"/>
    </location>
</feature>
<dbReference type="KEGG" id="gma:AciX8_4821"/>
<dbReference type="Gene3D" id="2.40.170.20">
    <property type="entry name" value="TonB-dependent receptor, beta-barrel domain"/>
    <property type="match status" value="1"/>
</dbReference>
<reference evidence="7 8" key="1">
    <citation type="submission" date="2011-11" db="EMBL/GenBank/DDBJ databases">
        <title>Complete sequence of Granulicella mallensis MP5ACTX8.</title>
        <authorList>
            <consortium name="US DOE Joint Genome Institute"/>
            <person name="Lucas S."/>
            <person name="Copeland A."/>
            <person name="Lapidus A."/>
            <person name="Cheng J.-F."/>
            <person name="Goodwin L."/>
            <person name="Pitluck S."/>
            <person name="Peters L."/>
            <person name="Lu M."/>
            <person name="Detter J.C."/>
            <person name="Han C."/>
            <person name="Tapia R."/>
            <person name="Land M."/>
            <person name="Hauser L."/>
            <person name="Kyrpides N."/>
            <person name="Ivanova N."/>
            <person name="Mikhailova N."/>
            <person name="Pagani I."/>
            <person name="Rawat S."/>
            <person name="Mannisto M."/>
            <person name="Haggblom M."/>
            <person name="Woyke T."/>
        </authorList>
    </citation>
    <scope>NUCLEOTIDE SEQUENCE [LARGE SCALE GENOMIC DNA]</scope>
    <source>
        <strain evidence="8">ATCC BAA-1857 / DSM 23137 / MP5ACTX8</strain>
    </source>
</reference>
<feature type="domain" description="TonB-dependent transporter Oar-like beta-barrel" evidence="6">
    <location>
        <begin position="286"/>
        <end position="534"/>
    </location>
</feature>
<evidence type="ECO:0000313" key="8">
    <source>
        <dbReference type="Proteomes" id="UP000007113"/>
    </source>
</evidence>
<dbReference type="GO" id="GO:0009279">
    <property type="term" value="C:cell outer membrane"/>
    <property type="evidence" value="ECO:0007669"/>
    <property type="project" value="UniProtKB-SubCell"/>
</dbReference>
<keyword evidence="3" id="KW-0998">Cell outer membrane</keyword>
<sequence precursor="true">MKKLFFAASFAALAFSHAFAETVCHGTTLTGIVRDSTLALIPGAMITLDGNQNAESGSDGSFRFTCIGDGSHRLSVNVEGFEKRDLTLTTPHGGQVDFVLKPEAVESEVDVSADGGPSVSVTSAGPSQTLSGKRLQSLADDPDDLLRELQQMAAAGGGSPGNSTISIDGFQGGGDGNTTLPPKSSIAYIKVNPDLFSAEYRSPPFGGGHIEVYTKPGLSAYHGALFATNGSPWMNARDPFSTSKASLGKQRYGFEFTGPIFRKGSDFSMTLEHRSIDNFAVVNAVTIDGAGNQSSIVQNVAAPQRLWVGTARTDWQLGPKNTFIATFNSYLNHLENVGVGGASLAETGYDQEKYDHTLRFTDVTTISPKLMHEARLGIEWDGNNDAPNSTAPQVQVAGAFTGGGSTAGPVRDHELDIEGDDDVILTTTNHLMKFGFQAEILDEHLRLTTNFNGTYTFGGGTVPGQAVALTGLQQYSLALSGQPNGSPTDYSNVAGNPEVDLVQTRFAPFFQDDWKVRPNLHIAYGVRYYTQTDPKVVDSLTPRLGVAWSPDKKSTWTLHSHAGLFADRFFAHTYAEILRMDGVQRVTSTIYNPTCTGIFNPATCNPFNGATPIHSIRTVAPSFPNTFYSIENIGFTHTLPHGWNLSGDYHIAQIWHATRSENINSPLNNSPTGPRPGAANLNVLQMQGTGRGYGNVEFAGLEQHSLKHVQLFMGAVRVQIIDDNDGNSNNGNSEFSTPQTTGSNAGEYARSTGNGLWNVFGNATFSLPEKIQLSGNFNASGDAPYNITTGFDNNGDGNFNDRPQYAAPGTPGAISTPYGLLVASGGKGVFPRNKGTMPWTFYLDSNLERTFTLTHNPKAEHQQTLQVNIRSSNLLNHTNVTQVGGVLGSPQFGVPYAADNGRRVEGGVRYSF</sequence>
<evidence type="ECO:0000256" key="5">
    <source>
        <dbReference type="SAM" id="SignalP"/>
    </source>
</evidence>
<name>G8NYN1_GRAMM</name>
<comment type="subcellular location">
    <subcellularLocation>
        <location evidence="1">Cell outer membrane</location>
    </subcellularLocation>
</comment>
<dbReference type="EMBL" id="CP003130">
    <property type="protein sequence ID" value="AEU39090.1"/>
    <property type="molecule type" value="Genomic_DNA"/>
</dbReference>
<dbReference type="Pfam" id="PF13620">
    <property type="entry name" value="CarboxypepD_reg"/>
    <property type="match status" value="1"/>
</dbReference>
<dbReference type="eggNOG" id="COG4771">
    <property type="taxonomic scope" value="Bacteria"/>
</dbReference>
<protein>
    <recommendedName>
        <fullName evidence="6">TonB-dependent transporter Oar-like beta-barrel domain-containing protein</fullName>
    </recommendedName>
</protein>
<organism evidence="7 8">
    <name type="scientific">Granulicella mallensis (strain ATCC BAA-1857 / DSM 23137 / MP5ACTX8)</name>
    <dbReference type="NCBI Taxonomy" id="682795"/>
    <lineage>
        <taxon>Bacteria</taxon>
        <taxon>Pseudomonadati</taxon>
        <taxon>Acidobacteriota</taxon>
        <taxon>Terriglobia</taxon>
        <taxon>Terriglobales</taxon>
        <taxon>Acidobacteriaceae</taxon>
        <taxon>Granulicella</taxon>
    </lineage>
</organism>
<dbReference type="OrthoDB" id="98505at2"/>
<evidence type="ECO:0000313" key="7">
    <source>
        <dbReference type="EMBL" id="AEU39090.1"/>
    </source>
</evidence>
<dbReference type="SUPFAM" id="SSF49464">
    <property type="entry name" value="Carboxypeptidase regulatory domain-like"/>
    <property type="match status" value="1"/>
</dbReference>
<dbReference type="InterPro" id="IPR008969">
    <property type="entry name" value="CarboxyPept-like_regulatory"/>
</dbReference>
<gene>
    <name evidence="7" type="ordered locus">AciX8_4821</name>
</gene>
<evidence type="ECO:0000256" key="4">
    <source>
        <dbReference type="SAM" id="MobiDB-lite"/>
    </source>
</evidence>
<dbReference type="Proteomes" id="UP000007113">
    <property type="component" value="Chromosome"/>
</dbReference>
<feature type="domain" description="TonB-dependent transporter Oar-like beta-barrel" evidence="6">
    <location>
        <begin position="540"/>
        <end position="903"/>
    </location>
</feature>
<dbReference type="STRING" id="682795.AciX8_4821"/>
<dbReference type="InterPro" id="IPR057601">
    <property type="entry name" value="Oar-like_b-barrel"/>
</dbReference>
<feature type="region of interest" description="Disordered" evidence="4">
    <location>
        <begin position="110"/>
        <end position="130"/>
    </location>
</feature>
<keyword evidence="2" id="KW-0472">Membrane</keyword>
<proteinExistence type="predicted"/>
<evidence type="ECO:0000256" key="2">
    <source>
        <dbReference type="ARBA" id="ARBA00023136"/>
    </source>
</evidence>
<dbReference type="AlphaFoldDB" id="G8NYN1"/>
<feature type="chain" id="PRO_5003512213" description="TonB-dependent transporter Oar-like beta-barrel domain-containing protein" evidence="5">
    <location>
        <begin position="21"/>
        <end position="912"/>
    </location>
</feature>
<evidence type="ECO:0000259" key="6">
    <source>
        <dbReference type="Pfam" id="PF25183"/>
    </source>
</evidence>
<keyword evidence="8" id="KW-1185">Reference proteome</keyword>